<name>A0AAF0JUE6_9EURY</name>
<dbReference type="AlphaFoldDB" id="A0AAF0JUE6"/>
<dbReference type="EMBL" id="CP091092">
    <property type="protein sequence ID" value="WFN37708.1"/>
    <property type="molecule type" value="Genomic_DNA"/>
</dbReference>
<dbReference type="GeneID" id="79949690"/>
<reference evidence="2" key="1">
    <citation type="submission" date="2022-01" db="EMBL/GenBank/DDBJ databases">
        <title>Complete genome of Methanomicrobium antiquum DSM 21220.</title>
        <authorList>
            <person name="Chen S.-C."/>
            <person name="You Y.-T."/>
            <person name="Zhou Y.-Z."/>
            <person name="Lai M.-C."/>
        </authorList>
    </citation>
    <scope>NUCLEOTIDE SEQUENCE</scope>
    <source>
        <strain evidence="2">DSM 21220</strain>
    </source>
</reference>
<dbReference type="Proteomes" id="UP001218895">
    <property type="component" value="Chromosome"/>
</dbReference>
<accession>A0AAF0JUE6</accession>
<evidence type="ECO:0000313" key="2">
    <source>
        <dbReference type="EMBL" id="WFN37708.1"/>
    </source>
</evidence>
<feature type="region of interest" description="Disordered" evidence="1">
    <location>
        <begin position="1"/>
        <end position="20"/>
    </location>
</feature>
<dbReference type="RefSeq" id="WP_278100548.1">
    <property type="nucleotide sequence ID" value="NZ_CP091092.1"/>
</dbReference>
<gene>
    <name evidence="2" type="ORF">L1994_04790</name>
</gene>
<sequence>MKKRQNLTLKSFGAGEPENPSRKRLAEWILSEHKTCCDLLSYEIESQIKDQKKYVDFLCAGGEFYSRRIKESFIGIKSGFLTSEPDASLDFLTYDSERIKKISKNASFSFPPPSGLGIEDAYYKKRDDFIGGLCDVYKKIMRCQRDCGIKEHLLISDLFDSTELEELSKNRVLFFSMAGESKTLESVLEYQNFIAVKPSKLAGVYELMNEYEIKKIAVINGNNDDFEKCLEYFDPENIISGGFTNGFGEEFWKDLKENSFVMR</sequence>
<dbReference type="KEGG" id="manq:L1994_04790"/>
<organism evidence="2 3">
    <name type="scientific">Methanomicrobium antiquum</name>
    <dbReference type="NCBI Taxonomy" id="487686"/>
    <lineage>
        <taxon>Archaea</taxon>
        <taxon>Methanobacteriati</taxon>
        <taxon>Methanobacteriota</taxon>
        <taxon>Stenosarchaea group</taxon>
        <taxon>Methanomicrobia</taxon>
        <taxon>Methanomicrobiales</taxon>
        <taxon>Methanomicrobiaceae</taxon>
        <taxon>Methanomicrobium</taxon>
    </lineage>
</organism>
<evidence type="ECO:0000256" key="1">
    <source>
        <dbReference type="SAM" id="MobiDB-lite"/>
    </source>
</evidence>
<evidence type="ECO:0000313" key="3">
    <source>
        <dbReference type="Proteomes" id="UP001218895"/>
    </source>
</evidence>
<proteinExistence type="predicted"/>
<keyword evidence="3" id="KW-1185">Reference proteome</keyword>
<protein>
    <submittedName>
        <fullName evidence="2">Uncharacterized protein</fullName>
    </submittedName>
</protein>